<sequence length="300" mass="33866">MQNYRKGIIYAAITAFLWGFLAIALKVAVRKVDPITVVWMRFVVAFIILATWQAFKTPQSFKILVKPPILLILAALALSWNYMGYMLGIHHTTPSNAQLFIQTGPLILAIAGFLIFKEKLLRNQIIGFSIAILGFSFFYRDQLQAFFETAGTYKLGILLTISGAVAWSVYAIIQKKLVRNHSVDSLNLMLFGLPAILYLPFIEFQPLLELHWTWWLLLLFLGANTFVAYTCIGNALKYIEANKVSIIIILNPMITFITMGILTELNVSWVEHERFSMVTIAGALLVFIGAVLVARKNKSR</sequence>
<evidence type="ECO:0000256" key="1">
    <source>
        <dbReference type="SAM" id="Phobius"/>
    </source>
</evidence>
<keyword evidence="1" id="KW-0812">Transmembrane</keyword>
<feature type="transmembrane region" description="Helical" evidence="1">
    <location>
        <begin position="7"/>
        <end position="29"/>
    </location>
</feature>
<keyword evidence="4" id="KW-1185">Reference proteome</keyword>
<keyword evidence="1" id="KW-1133">Transmembrane helix</keyword>
<feature type="transmembrane region" description="Helical" evidence="1">
    <location>
        <begin position="275"/>
        <end position="294"/>
    </location>
</feature>
<feature type="domain" description="EamA" evidence="2">
    <location>
        <begin position="155"/>
        <end position="294"/>
    </location>
</feature>
<feature type="transmembrane region" description="Helical" evidence="1">
    <location>
        <begin position="67"/>
        <end position="87"/>
    </location>
</feature>
<proteinExistence type="predicted"/>
<keyword evidence="1" id="KW-0472">Membrane</keyword>
<dbReference type="Pfam" id="PF00892">
    <property type="entry name" value="EamA"/>
    <property type="match status" value="2"/>
</dbReference>
<feature type="transmembrane region" description="Helical" evidence="1">
    <location>
        <begin position="123"/>
        <end position="139"/>
    </location>
</feature>
<dbReference type="RefSeq" id="WP_163345662.1">
    <property type="nucleotide sequence ID" value="NZ_CP048409.1"/>
</dbReference>
<dbReference type="InterPro" id="IPR000620">
    <property type="entry name" value="EamA_dom"/>
</dbReference>
<evidence type="ECO:0000313" key="3">
    <source>
        <dbReference type="EMBL" id="QIA07741.1"/>
    </source>
</evidence>
<dbReference type="EMBL" id="CP048409">
    <property type="protein sequence ID" value="QIA07741.1"/>
    <property type="molecule type" value="Genomic_DNA"/>
</dbReference>
<dbReference type="Proteomes" id="UP000474630">
    <property type="component" value="Chromosome"/>
</dbReference>
<accession>A0A6C0RF87</accession>
<feature type="transmembrane region" description="Helical" evidence="1">
    <location>
        <begin position="35"/>
        <end position="55"/>
    </location>
</feature>
<gene>
    <name evidence="3" type="ORF">G0Q07_08390</name>
</gene>
<feature type="transmembrane region" description="Helical" evidence="1">
    <location>
        <begin position="244"/>
        <end position="263"/>
    </location>
</feature>
<dbReference type="SUPFAM" id="SSF103481">
    <property type="entry name" value="Multidrug resistance efflux transporter EmrE"/>
    <property type="match status" value="2"/>
</dbReference>
<evidence type="ECO:0000259" key="2">
    <source>
        <dbReference type="Pfam" id="PF00892"/>
    </source>
</evidence>
<name>A0A6C0RF87_9BACT</name>
<feature type="transmembrane region" description="Helical" evidence="1">
    <location>
        <begin position="99"/>
        <end position="116"/>
    </location>
</feature>
<protein>
    <submittedName>
        <fullName evidence="3">DMT family transporter</fullName>
    </submittedName>
</protein>
<feature type="transmembrane region" description="Helical" evidence="1">
    <location>
        <begin position="214"/>
        <end position="232"/>
    </location>
</feature>
<dbReference type="PANTHER" id="PTHR22911:SF134">
    <property type="entry name" value="DMT FAMILY TRANSPORTER"/>
    <property type="match status" value="1"/>
</dbReference>
<feature type="transmembrane region" description="Helical" evidence="1">
    <location>
        <begin position="151"/>
        <end position="173"/>
    </location>
</feature>
<feature type="domain" description="EamA" evidence="2">
    <location>
        <begin position="6"/>
        <end position="138"/>
    </location>
</feature>
<dbReference type="PANTHER" id="PTHR22911">
    <property type="entry name" value="ACYL-MALONYL CONDENSING ENZYME-RELATED"/>
    <property type="match status" value="1"/>
</dbReference>
<dbReference type="InterPro" id="IPR037185">
    <property type="entry name" value="EmrE-like"/>
</dbReference>
<feature type="transmembrane region" description="Helical" evidence="1">
    <location>
        <begin position="185"/>
        <end position="202"/>
    </location>
</feature>
<evidence type="ECO:0000313" key="4">
    <source>
        <dbReference type="Proteomes" id="UP000474630"/>
    </source>
</evidence>
<dbReference type="KEGG" id="drc:G0Q07_08390"/>
<organism evidence="3 4">
    <name type="scientific">Draconibacterium halophilum</name>
    <dbReference type="NCBI Taxonomy" id="2706887"/>
    <lineage>
        <taxon>Bacteria</taxon>
        <taxon>Pseudomonadati</taxon>
        <taxon>Bacteroidota</taxon>
        <taxon>Bacteroidia</taxon>
        <taxon>Marinilabiliales</taxon>
        <taxon>Prolixibacteraceae</taxon>
        <taxon>Draconibacterium</taxon>
    </lineage>
</organism>
<reference evidence="3 4" key="1">
    <citation type="submission" date="2020-02" db="EMBL/GenBank/DDBJ databases">
        <title>Genome sequencing for Draconibacterium sp. strain M1.</title>
        <authorList>
            <person name="Park S.-J."/>
        </authorList>
    </citation>
    <scope>NUCLEOTIDE SEQUENCE [LARGE SCALE GENOMIC DNA]</scope>
    <source>
        <strain evidence="3 4">M1</strain>
    </source>
</reference>
<dbReference type="AlphaFoldDB" id="A0A6C0RF87"/>
<dbReference type="GO" id="GO:0016020">
    <property type="term" value="C:membrane"/>
    <property type="evidence" value="ECO:0007669"/>
    <property type="project" value="InterPro"/>
</dbReference>